<dbReference type="Pfam" id="PF01225">
    <property type="entry name" value="Mur_ligase"/>
    <property type="match status" value="1"/>
</dbReference>
<keyword evidence="7 16" id="KW-0547">Nucleotide-binding</keyword>
<dbReference type="Pfam" id="PF04101">
    <property type="entry name" value="Glyco_tran_28_C"/>
    <property type="match status" value="1"/>
</dbReference>
<dbReference type="EC" id="6.3.2.8" evidence="16"/>
<evidence type="ECO:0000313" key="23">
    <source>
        <dbReference type="EMBL" id="NKY23847.1"/>
    </source>
</evidence>
<evidence type="ECO:0000256" key="17">
    <source>
        <dbReference type="SAM" id="MobiDB-lite"/>
    </source>
</evidence>
<evidence type="ECO:0000259" key="20">
    <source>
        <dbReference type="Pfam" id="PF03033"/>
    </source>
</evidence>
<evidence type="ECO:0000256" key="8">
    <source>
        <dbReference type="ARBA" id="ARBA00022840"/>
    </source>
</evidence>
<feature type="binding site" evidence="15">
    <location>
        <position position="297"/>
    </location>
    <ligand>
        <name>UDP-N-acetyl-alpha-D-glucosamine</name>
        <dbReference type="ChEBI" id="CHEBI:57705"/>
    </ligand>
</feature>
<evidence type="ECO:0000256" key="14">
    <source>
        <dbReference type="ARBA" id="ARBA00047833"/>
    </source>
</evidence>
<dbReference type="InterPro" id="IPR000713">
    <property type="entry name" value="Mur_ligase_N"/>
</dbReference>
<comment type="caution">
    <text evidence="23">The sequence shown here is derived from an EMBL/GenBank/DDBJ whole genome shotgun (WGS) entry which is preliminary data.</text>
</comment>
<dbReference type="GO" id="GO:0005886">
    <property type="term" value="C:plasma membrane"/>
    <property type="evidence" value="ECO:0007669"/>
    <property type="project" value="UniProtKB-SubCell"/>
</dbReference>
<comment type="catalytic activity">
    <reaction evidence="14 16">
        <text>UDP-N-acetyl-alpha-D-muramate + L-alanine + ATP = UDP-N-acetyl-alpha-D-muramoyl-L-alanine + ADP + phosphate + H(+)</text>
        <dbReference type="Rhea" id="RHEA:23372"/>
        <dbReference type="ChEBI" id="CHEBI:15378"/>
        <dbReference type="ChEBI" id="CHEBI:30616"/>
        <dbReference type="ChEBI" id="CHEBI:43474"/>
        <dbReference type="ChEBI" id="CHEBI:57972"/>
        <dbReference type="ChEBI" id="CHEBI:70757"/>
        <dbReference type="ChEBI" id="CHEBI:83898"/>
        <dbReference type="ChEBI" id="CHEBI:456216"/>
        <dbReference type="EC" id="6.3.2.8"/>
    </reaction>
</comment>
<dbReference type="HAMAP" id="MF_00046">
    <property type="entry name" value="MurC"/>
    <property type="match status" value="1"/>
</dbReference>
<dbReference type="InterPro" id="IPR006009">
    <property type="entry name" value="GlcNAc_MurG"/>
</dbReference>
<feature type="region of interest" description="Disordered" evidence="17">
    <location>
        <begin position="381"/>
        <end position="429"/>
    </location>
</feature>
<evidence type="ECO:0000256" key="6">
    <source>
        <dbReference type="ARBA" id="ARBA00022618"/>
    </source>
</evidence>
<comment type="function">
    <text evidence="15">Cell wall formation. Catalyzes the transfer of a GlcNAc subunit on undecaprenyl-pyrophosphoryl-MurNAc-pentapeptide (lipid intermediate I) to form undecaprenyl-pyrophosphoryl-MurNAc-(pentapeptide)GlcNAc (lipid intermediate II).</text>
</comment>
<dbReference type="SUPFAM" id="SSF51984">
    <property type="entry name" value="MurCD N-terminal domain"/>
    <property type="match status" value="1"/>
</dbReference>
<feature type="compositionally biased region" description="Acidic residues" evidence="17">
    <location>
        <begin position="400"/>
        <end position="412"/>
    </location>
</feature>
<dbReference type="InterPro" id="IPR050061">
    <property type="entry name" value="MurCDEF_pg_biosynth"/>
</dbReference>
<sequence>MLAGGGTAGHVNPLLSVAEELRARDPELRLAALGTEEGLESRLVPERGIELFTVPKVPLPRRPTPDWFRLPRRLRGAVDAAGAAIDEVGAQAVVGFGGYVATPAYLAARNRGIPVVIHEQNARAGLANRLGARWAESVAVTFPGTRLPRAVVTGLPLRPEILGLLADREADPVGTRRRAAAELGIDPTRPVLLVTGGSLGALSINTAVAAQAAAVLATGAEVLHLTGAGKGDAVRSAVRGVPGAERYHVREYLGEMEQALAIADLVLCRAGAGTVSELAALGIPAVYVPLPVGNGEQKLNAQPVVAAGGGLLVADDDLTPDWFAEHLVPLLKPQSAAQREQMGAAAATIGVPDAAQRVADLVEDALAVGAERIAAAEQEAADRLAAAEQEDADRLAAEQDAPDPEAVPDEDAAAPLPDRSEQAADEDLPADEDAAAVEPVAPVTPAGRIDPADPTTFGTVHLIGIGGAGMSAVAGLLAERGLTVQGSDAQEGPAVAGLRAAGITVLIGHEAAHLDGADTVVISSAIRATNPELARARELGLPVLHRSEALAALMDDRIAVVVAGAHGKTTTSAMVAAALTAVGRQDPVLDPSYAIGGTLRTEVGPLPGHRTGAGQSFVAEADESDGSFLNYRPAVAVITNIEPDHLDHYGTVDAFEQAFADFTDRIRPGGALVACTDDPGVQRLLARVGDELAGRGVRVLTYGRTGEPDLRLGDTVETPGGWRTPLTSSLDGLPGATLELRVPGDHNAADAAAAYLAAWAAGADVVDTVRGLAEFQGTGRRFEDRGTVRDIRVVDDYAHHPTEVAALLRTARAVAGTGRVLVLFQPHLFSRTRAFADEFAAALGLADLAVVTDVYAAREDPDPEVTGDTIVTLAPDPDRMRFVPGREDAARAVAAAALPGDLVLTVGAGDVTALGAVILAELAEAPTPEQD</sequence>
<feature type="binding site" evidence="15">
    <location>
        <begin position="7"/>
        <end position="9"/>
    </location>
    <ligand>
        <name>UDP-N-acetyl-alpha-D-glucosamine</name>
        <dbReference type="ChEBI" id="CHEBI:57705"/>
    </ligand>
</feature>
<evidence type="ECO:0000313" key="24">
    <source>
        <dbReference type="Proteomes" id="UP000581206"/>
    </source>
</evidence>
<dbReference type="Proteomes" id="UP000581206">
    <property type="component" value="Unassembled WGS sequence"/>
</dbReference>
<evidence type="ECO:0000256" key="11">
    <source>
        <dbReference type="ARBA" id="ARBA00023136"/>
    </source>
</evidence>
<comment type="caution">
    <text evidence="15">Lacks conserved residue(s) required for the propagation of feature annotation.</text>
</comment>
<dbReference type="GO" id="GO:0005524">
    <property type="term" value="F:ATP binding"/>
    <property type="evidence" value="ECO:0007669"/>
    <property type="project" value="UniProtKB-UniRule"/>
</dbReference>
<organism evidence="23 24">
    <name type="scientific">Cellulomonas denverensis</name>
    <dbReference type="NCBI Taxonomy" id="264297"/>
    <lineage>
        <taxon>Bacteria</taxon>
        <taxon>Bacillati</taxon>
        <taxon>Actinomycetota</taxon>
        <taxon>Actinomycetes</taxon>
        <taxon>Micrococcales</taxon>
        <taxon>Cellulomonadaceae</taxon>
        <taxon>Cellulomonas</taxon>
    </lineage>
</organism>
<dbReference type="GO" id="GO:0050511">
    <property type="term" value="F:undecaprenyldiphospho-muramoylpentapeptide beta-N-acetylglucosaminyltransferase activity"/>
    <property type="evidence" value="ECO:0007669"/>
    <property type="project" value="UniProtKB-UniRule"/>
</dbReference>
<keyword evidence="5 16" id="KW-0436">Ligase</keyword>
<feature type="domain" description="Mur ligase N-terminal catalytic" evidence="18">
    <location>
        <begin position="459"/>
        <end position="556"/>
    </location>
</feature>
<evidence type="ECO:0000259" key="22">
    <source>
        <dbReference type="Pfam" id="PF08245"/>
    </source>
</evidence>
<dbReference type="GO" id="GO:0005975">
    <property type="term" value="P:carbohydrate metabolic process"/>
    <property type="evidence" value="ECO:0007669"/>
    <property type="project" value="InterPro"/>
</dbReference>
<evidence type="ECO:0000256" key="10">
    <source>
        <dbReference type="ARBA" id="ARBA00022984"/>
    </source>
</evidence>
<dbReference type="PANTHER" id="PTHR43445:SF3">
    <property type="entry name" value="UDP-N-ACETYLMURAMATE--L-ALANINE LIGASE"/>
    <property type="match status" value="1"/>
</dbReference>
<evidence type="ECO:0000259" key="18">
    <source>
        <dbReference type="Pfam" id="PF01225"/>
    </source>
</evidence>
<evidence type="ECO:0000256" key="15">
    <source>
        <dbReference type="HAMAP-Rule" id="MF_00033"/>
    </source>
</evidence>
<feature type="binding site" evidence="15">
    <location>
        <position position="198"/>
    </location>
    <ligand>
        <name>UDP-N-acetyl-alpha-D-glucosamine</name>
        <dbReference type="ChEBI" id="CHEBI:57705"/>
    </ligand>
</feature>
<dbReference type="SUPFAM" id="SSF53756">
    <property type="entry name" value="UDP-Glycosyltransferase/glycogen phosphorylase"/>
    <property type="match status" value="1"/>
</dbReference>
<keyword evidence="13 15" id="KW-0961">Cell wall biogenesis/degradation</keyword>
<comment type="similarity">
    <text evidence="15">Belongs to the glycosyltransferase 28 family. MurG subfamily.</text>
</comment>
<dbReference type="GO" id="GO:0008360">
    <property type="term" value="P:regulation of cell shape"/>
    <property type="evidence" value="ECO:0007669"/>
    <property type="project" value="UniProtKB-KW"/>
</dbReference>
<comment type="pathway">
    <text evidence="2 15">Cell wall biogenesis; peptidoglycan biosynthesis.</text>
</comment>
<dbReference type="InterPro" id="IPR004101">
    <property type="entry name" value="Mur_ligase_C"/>
</dbReference>
<feature type="domain" description="Mur ligase C-terminal" evidence="19">
    <location>
        <begin position="780"/>
        <end position="909"/>
    </location>
</feature>
<reference evidence="23 24" key="1">
    <citation type="submission" date="2020-04" db="EMBL/GenBank/DDBJ databases">
        <title>MicrobeNet Type strains.</title>
        <authorList>
            <person name="Nicholson A.C."/>
        </authorList>
    </citation>
    <scope>NUCLEOTIDE SEQUENCE [LARGE SCALE GENOMIC DNA]</scope>
    <source>
        <strain evidence="23 24">ATCC BAA-788</strain>
    </source>
</reference>
<dbReference type="GO" id="GO:0008763">
    <property type="term" value="F:UDP-N-acetylmuramate-L-alanine ligase activity"/>
    <property type="evidence" value="ECO:0007669"/>
    <property type="project" value="UniProtKB-UniRule"/>
</dbReference>
<dbReference type="Gene3D" id="3.40.1190.10">
    <property type="entry name" value="Mur-like, catalytic domain"/>
    <property type="match status" value="1"/>
</dbReference>
<comment type="subcellular location">
    <subcellularLocation>
        <location evidence="15">Cell membrane</location>
        <topology evidence="15">Peripheral membrane protein</topology>
        <orientation evidence="15">Cytoplasmic side</orientation>
    </subcellularLocation>
    <subcellularLocation>
        <location evidence="1 16">Cytoplasm</location>
    </subcellularLocation>
</comment>
<keyword evidence="10 15" id="KW-0573">Peptidoglycan synthesis</keyword>
<evidence type="ECO:0000256" key="4">
    <source>
        <dbReference type="ARBA" id="ARBA00022490"/>
    </source>
</evidence>
<comment type="similarity">
    <text evidence="16">Belongs to the MurCDEF family.</text>
</comment>
<dbReference type="CDD" id="cd03785">
    <property type="entry name" value="GT28_MurG"/>
    <property type="match status" value="1"/>
</dbReference>
<keyword evidence="15" id="KW-0808">Transferase</keyword>
<dbReference type="Pfam" id="PF08245">
    <property type="entry name" value="Mur_ligase_M"/>
    <property type="match status" value="1"/>
</dbReference>
<evidence type="ECO:0000256" key="7">
    <source>
        <dbReference type="ARBA" id="ARBA00022741"/>
    </source>
</evidence>
<evidence type="ECO:0000256" key="5">
    <source>
        <dbReference type="ARBA" id="ARBA00022598"/>
    </source>
</evidence>
<dbReference type="AlphaFoldDB" id="A0A7X6KX67"/>
<gene>
    <name evidence="16" type="primary">murC</name>
    <name evidence="15" type="synonym">murG</name>
    <name evidence="23" type="ORF">HGA03_14345</name>
</gene>
<dbReference type="InterPro" id="IPR036565">
    <property type="entry name" value="Mur-like_cat_sf"/>
</dbReference>
<dbReference type="GO" id="GO:0071555">
    <property type="term" value="P:cell wall organization"/>
    <property type="evidence" value="ECO:0007669"/>
    <property type="project" value="UniProtKB-KW"/>
</dbReference>
<dbReference type="InterPro" id="IPR013221">
    <property type="entry name" value="Mur_ligase_cen"/>
</dbReference>
<dbReference type="Gene3D" id="3.40.50.720">
    <property type="entry name" value="NAD(P)-binding Rossmann-like Domain"/>
    <property type="match status" value="1"/>
</dbReference>
<dbReference type="EMBL" id="JAAXOX010000009">
    <property type="protein sequence ID" value="NKY23847.1"/>
    <property type="molecule type" value="Genomic_DNA"/>
</dbReference>
<dbReference type="PANTHER" id="PTHR43445">
    <property type="entry name" value="UDP-N-ACETYLMURAMATE--L-ALANINE LIGASE-RELATED"/>
    <property type="match status" value="1"/>
</dbReference>
<comment type="catalytic activity">
    <reaction evidence="15">
        <text>di-trans,octa-cis-undecaprenyl diphospho-N-acetyl-alpha-D-muramoyl-L-alanyl-D-glutamyl-meso-2,6-diaminopimeloyl-D-alanyl-D-alanine + UDP-N-acetyl-alpha-D-glucosamine = di-trans,octa-cis-undecaprenyl diphospho-[N-acetyl-alpha-D-glucosaminyl-(1-&gt;4)]-N-acetyl-alpha-D-muramoyl-L-alanyl-D-glutamyl-meso-2,6-diaminopimeloyl-D-alanyl-D-alanine + UDP + H(+)</text>
        <dbReference type="Rhea" id="RHEA:31227"/>
        <dbReference type="ChEBI" id="CHEBI:15378"/>
        <dbReference type="ChEBI" id="CHEBI:57705"/>
        <dbReference type="ChEBI" id="CHEBI:58223"/>
        <dbReference type="ChEBI" id="CHEBI:61387"/>
        <dbReference type="ChEBI" id="CHEBI:61388"/>
        <dbReference type="EC" id="2.4.1.227"/>
    </reaction>
</comment>
<proteinExistence type="inferred from homology"/>
<feature type="domain" description="Mur ligase central" evidence="22">
    <location>
        <begin position="562"/>
        <end position="758"/>
    </location>
</feature>
<keyword evidence="3 15" id="KW-1003">Cell membrane</keyword>
<keyword evidence="9 15" id="KW-0133">Cell shape</keyword>
<dbReference type="Gene3D" id="3.40.50.2000">
    <property type="entry name" value="Glycogen Phosphorylase B"/>
    <property type="match status" value="2"/>
</dbReference>
<dbReference type="GO" id="GO:0005737">
    <property type="term" value="C:cytoplasm"/>
    <property type="evidence" value="ECO:0007669"/>
    <property type="project" value="UniProtKB-SubCell"/>
</dbReference>
<dbReference type="Pfam" id="PF03033">
    <property type="entry name" value="Glyco_transf_28"/>
    <property type="match status" value="1"/>
</dbReference>
<dbReference type="HAMAP" id="MF_00033">
    <property type="entry name" value="MurG"/>
    <property type="match status" value="1"/>
</dbReference>
<dbReference type="GO" id="GO:0009252">
    <property type="term" value="P:peptidoglycan biosynthetic process"/>
    <property type="evidence" value="ECO:0007669"/>
    <property type="project" value="UniProtKB-UniRule"/>
</dbReference>
<keyword evidence="15" id="KW-0328">Glycosyltransferase</keyword>
<feature type="domain" description="Glycosyltransferase family 28 N-terminal" evidence="20">
    <location>
        <begin position="1"/>
        <end position="139"/>
    </location>
</feature>
<dbReference type="SUPFAM" id="SSF53244">
    <property type="entry name" value="MurD-like peptide ligases, peptide-binding domain"/>
    <property type="match status" value="1"/>
</dbReference>
<protein>
    <recommendedName>
        <fullName evidence="15 16">Multifunctional fusion protein</fullName>
    </recommendedName>
    <domain>
        <recommendedName>
            <fullName evidence="15">UDP-N-acetylglucosamine--N-acetylmuramyl-(pentapeptide) pyrophosphoryl-undecaprenol N-acetylglucosamine transferase</fullName>
            <ecNumber evidence="15">2.4.1.227</ecNumber>
        </recommendedName>
        <alternativeName>
            <fullName evidence="15">Undecaprenyl-PP-MurNAc-pentapeptide-UDPGlcNAc GlcNAc transferase</fullName>
        </alternativeName>
    </domain>
    <domain>
        <recommendedName>
            <fullName evidence="16">UDP-N-acetylmuramate--L-alanine ligase</fullName>
            <ecNumber evidence="16">6.3.2.8</ecNumber>
        </recommendedName>
        <alternativeName>
            <fullName evidence="16">UDP-N-acetylmuramoyl-L-alanine synthetase</fullName>
        </alternativeName>
    </domain>
</protein>
<evidence type="ECO:0000256" key="3">
    <source>
        <dbReference type="ARBA" id="ARBA00022475"/>
    </source>
</evidence>
<dbReference type="InterPro" id="IPR036615">
    <property type="entry name" value="Mur_ligase_C_dom_sf"/>
</dbReference>
<evidence type="ECO:0000259" key="21">
    <source>
        <dbReference type="Pfam" id="PF04101"/>
    </source>
</evidence>
<dbReference type="InterPro" id="IPR004276">
    <property type="entry name" value="GlycoTrans_28_N"/>
</dbReference>
<evidence type="ECO:0000256" key="12">
    <source>
        <dbReference type="ARBA" id="ARBA00023306"/>
    </source>
</evidence>
<dbReference type="NCBIfam" id="TIGR01082">
    <property type="entry name" value="murC"/>
    <property type="match status" value="1"/>
</dbReference>
<evidence type="ECO:0000259" key="19">
    <source>
        <dbReference type="Pfam" id="PF02875"/>
    </source>
</evidence>
<feature type="binding site" evidence="16">
    <location>
        <begin position="564"/>
        <end position="570"/>
    </location>
    <ligand>
        <name>ATP</name>
        <dbReference type="ChEBI" id="CHEBI:30616"/>
    </ligand>
</feature>
<dbReference type="Gene3D" id="3.90.190.20">
    <property type="entry name" value="Mur ligase, C-terminal domain"/>
    <property type="match status" value="1"/>
</dbReference>
<dbReference type="SUPFAM" id="SSF53623">
    <property type="entry name" value="MurD-like peptide ligases, catalytic domain"/>
    <property type="match status" value="1"/>
</dbReference>
<keyword evidence="4 16" id="KW-0963">Cytoplasm</keyword>
<dbReference type="UniPathway" id="UPA00219"/>
<keyword evidence="12 15" id="KW-0131">Cell cycle</keyword>
<name>A0A7X6KX67_9CELL</name>
<feature type="domain" description="Glycosyl transferase family 28 C-terminal" evidence="21">
    <location>
        <begin position="191"/>
        <end position="357"/>
    </location>
</feature>
<dbReference type="EC" id="2.4.1.227" evidence="15"/>
<keyword evidence="11 15" id="KW-0472">Membrane</keyword>
<evidence type="ECO:0000256" key="16">
    <source>
        <dbReference type="HAMAP-Rule" id="MF_00046"/>
    </source>
</evidence>
<evidence type="ECO:0000256" key="9">
    <source>
        <dbReference type="ARBA" id="ARBA00022960"/>
    </source>
</evidence>
<evidence type="ECO:0000256" key="2">
    <source>
        <dbReference type="ARBA" id="ARBA00004752"/>
    </source>
</evidence>
<dbReference type="NCBIfam" id="TIGR01133">
    <property type="entry name" value="murG"/>
    <property type="match status" value="1"/>
</dbReference>
<keyword evidence="8 16" id="KW-0067">ATP-binding</keyword>
<evidence type="ECO:0000256" key="1">
    <source>
        <dbReference type="ARBA" id="ARBA00004496"/>
    </source>
</evidence>
<dbReference type="GO" id="GO:0051301">
    <property type="term" value="P:cell division"/>
    <property type="evidence" value="ECO:0007669"/>
    <property type="project" value="UniProtKB-KW"/>
</dbReference>
<feature type="binding site" evidence="15">
    <location>
        <position position="121"/>
    </location>
    <ligand>
        <name>UDP-N-acetyl-alpha-D-glucosamine</name>
        <dbReference type="ChEBI" id="CHEBI:57705"/>
    </ligand>
</feature>
<accession>A0A7X6KX67</accession>
<dbReference type="InterPro" id="IPR007235">
    <property type="entry name" value="Glyco_trans_28_C"/>
</dbReference>
<evidence type="ECO:0000256" key="13">
    <source>
        <dbReference type="ARBA" id="ARBA00023316"/>
    </source>
</evidence>
<feature type="binding site" evidence="15">
    <location>
        <position position="158"/>
    </location>
    <ligand>
        <name>UDP-N-acetyl-alpha-D-glucosamine</name>
        <dbReference type="ChEBI" id="CHEBI:57705"/>
    </ligand>
</feature>
<keyword evidence="24" id="KW-1185">Reference proteome</keyword>
<dbReference type="InterPro" id="IPR005758">
    <property type="entry name" value="UDP-N-AcMur_Ala_ligase_MurC"/>
</dbReference>
<keyword evidence="6 15" id="KW-0132">Cell division</keyword>
<dbReference type="Pfam" id="PF02875">
    <property type="entry name" value="Mur_ligase_C"/>
    <property type="match status" value="1"/>
</dbReference>